<dbReference type="Proteomes" id="UP000196594">
    <property type="component" value="Unassembled WGS sequence"/>
</dbReference>
<dbReference type="InterPro" id="IPR006976">
    <property type="entry name" value="VanZ-like"/>
</dbReference>
<sequence>MKKWIALVIVGVMVVIVMSNMSYEQQTIIPALKDLLKDKPFEEWLSQFEIPYWGKIISVETRGYFQFLEFLIRKATHFFGYGLLAVTVYILYRKLKWRFAALLAFITTVLIASLDEYRQSTIPGRSGLVEDVVLDACGALTLLVLAKLILVVFKKVGRT</sequence>
<reference evidence="3 4" key="1">
    <citation type="journal article" date="2017" name="Int. J. Syst. Evol. Microbiol.">
        <title>Solibacillus kalamii sp. nov., isolated from a high-efficiency particulate arrestance filter system used in the International Space Station.</title>
        <authorList>
            <person name="Checinska Sielaff A."/>
            <person name="Kumar R.M."/>
            <person name="Pal D."/>
            <person name="Mayilraj S."/>
            <person name="Venkateswaran K."/>
        </authorList>
    </citation>
    <scope>NUCLEOTIDE SEQUENCE [LARGE SCALE GENOMIC DNA]</scope>
    <source>
        <strain evidence="3 4">ISSFR-015</strain>
    </source>
</reference>
<evidence type="ECO:0000313" key="3">
    <source>
        <dbReference type="EMBL" id="OUZ37954.1"/>
    </source>
</evidence>
<protein>
    <recommendedName>
        <fullName evidence="2">VanZ-like domain-containing protein</fullName>
    </recommendedName>
</protein>
<keyword evidence="1" id="KW-1133">Transmembrane helix</keyword>
<dbReference type="PIRSF" id="PIRSF019083">
    <property type="entry name" value="UCP019083_VanZ"/>
    <property type="match status" value="1"/>
</dbReference>
<feature type="domain" description="VanZ-like" evidence="2">
    <location>
        <begin position="5"/>
        <end position="149"/>
    </location>
</feature>
<gene>
    <name evidence="3" type="ORF">CBM15_15880</name>
</gene>
<feature type="transmembrane region" description="Helical" evidence="1">
    <location>
        <begin position="99"/>
        <end position="117"/>
    </location>
</feature>
<dbReference type="InterPro" id="IPR016747">
    <property type="entry name" value="Phosphotransbutyrylase"/>
</dbReference>
<proteinExistence type="predicted"/>
<dbReference type="RefSeq" id="WP_087618252.1">
    <property type="nucleotide sequence ID" value="NZ_JAFBEY010000009.1"/>
</dbReference>
<feature type="transmembrane region" description="Helical" evidence="1">
    <location>
        <begin position="132"/>
        <end position="153"/>
    </location>
</feature>
<organism evidence="3 4">
    <name type="scientific">Solibacillus kalamii</name>
    <dbReference type="NCBI Taxonomy" id="1748298"/>
    <lineage>
        <taxon>Bacteria</taxon>
        <taxon>Bacillati</taxon>
        <taxon>Bacillota</taxon>
        <taxon>Bacilli</taxon>
        <taxon>Bacillales</taxon>
        <taxon>Caryophanaceae</taxon>
        <taxon>Solibacillus</taxon>
    </lineage>
</organism>
<keyword evidence="1" id="KW-0812">Transmembrane</keyword>
<dbReference type="Pfam" id="PF04892">
    <property type="entry name" value="VanZ"/>
    <property type="match status" value="1"/>
</dbReference>
<keyword evidence="1" id="KW-0472">Membrane</keyword>
<evidence type="ECO:0000313" key="4">
    <source>
        <dbReference type="Proteomes" id="UP000196594"/>
    </source>
</evidence>
<name>A0ABX3ZE26_9BACL</name>
<accession>A0ABX3ZE26</accession>
<dbReference type="EMBL" id="NHNT01000012">
    <property type="protein sequence ID" value="OUZ37954.1"/>
    <property type="molecule type" value="Genomic_DNA"/>
</dbReference>
<evidence type="ECO:0000259" key="2">
    <source>
        <dbReference type="Pfam" id="PF04892"/>
    </source>
</evidence>
<evidence type="ECO:0000256" key="1">
    <source>
        <dbReference type="SAM" id="Phobius"/>
    </source>
</evidence>
<dbReference type="NCBIfam" id="NF037970">
    <property type="entry name" value="vanZ_1"/>
    <property type="match status" value="1"/>
</dbReference>
<feature type="transmembrane region" description="Helical" evidence="1">
    <location>
        <begin position="75"/>
        <end position="92"/>
    </location>
</feature>
<keyword evidence="4" id="KW-1185">Reference proteome</keyword>
<comment type="caution">
    <text evidence="3">The sequence shown here is derived from an EMBL/GenBank/DDBJ whole genome shotgun (WGS) entry which is preliminary data.</text>
</comment>